<dbReference type="Pfam" id="PF02028">
    <property type="entry name" value="BCCT"/>
    <property type="match status" value="1"/>
</dbReference>
<evidence type="ECO:0000256" key="7">
    <source>
        <dbReference type="ARBA" id="ARBA00023136"/>
    </source>
</evidence>
<feature type="transmembrane region" description="Helical" evidence="8">
    <location>
        <begin position="483"/>
        <end position="508"/>
    </location>
</feature>
<dbReference type="InterPro" id="IPR000060">
    <property type="entry name" value="BCCT_transptr"/>
</dbReference>
<evidence type="ECO:0000256" key="2">
    <source>
        <dbReference type="ARBA" id="ARBA00005658"/>
    </source>
</evidence>
<feature type="transmembrane region" description="Helical" evidence="8">
    <location>
        <begin position="230"/>
        <end position="252"/>
    </location>
</feature>
<dbReference type="PROSITE" id="PS01303">
    <property type="entry name" value="BCCT"/>
    <property type="match status" value="1"/>
</dbReference>
<dbReference type="NCBIfam" id="TIGR00842">
    <property type="entry name" value="bcct"/>
    <property type="match status" value="1"/>
</dbReference>
<dbReference type="Proteomes" id="UP000241639">
    <property type="component" value="Unassembled WGS sequence"/>
</dbReference>
<keyword evidence="5 8" id="KW-0812">Transmembrane</keyword>
<feature type="transmembrane region" description="Helical" evidence="8">
    <location>
        <begin position="319"/>
        <end position="341"/>
    </location>
</feature>
<proteinExistence type="inferred from homology"/>
<keyword evidence="4" id="KW-1003">Cell membrane</keyword>
<organism evidence="9 10">
    <name type="scientific">Desmospora activa DSM 45169</name>
    <dbReference type="NCBI Taxonomy" id="1121389"/>
    <lineage>
        <taxon>Bacteria</taxon>
        <taxon>Bacillati</taxon>
        <taxon>Bacillota</taxon>
        <taxon>Bacilli</taxon>
        <taxon>Bacillales</taxon>
        <taxon>Thermoactinomycetaceae</taxon>
        <taxon>Desmospora</taxon>
    </lineage>
</organism>
<dbReference type="GO" id="GO:0022857">
    <property type="term" value="F:transmembrane transporter activity"/>
    <property type="evidence" value="ECO:0007669"/>
    <property type="project" value="InterPro"/>
</dbReference>
<evidence type="ECO:0000256" key="1">
    <source>
        <dbReference type="ARBA" id="ARBA00004651"/>
    </source>
</evidence>
<gene>
    <name evidence="9" type="ORF">C8J48_2025</name>
</gene>
<evidence type="ECO:0000313" key="9">
    <source>
        <dbReference type="EMBL" id="PTM59406.1"/>
    </source>
</evidence>
<accession>A0A2T4ZC12</accession>
<feature type="transmembrane region" description="Helical" evidence="8">
    <location>
        <begin position="277"/>
        <end position="299"/>
    </location>
</feature>
<dbReference type="EMBL" id="PZZP01000001">
    <property type="protein sequence ID" value="PTM59406.1"/>
    <property type="molecule type" value="Genomic_DNA"/>
</dbReference>
<comment type="similarity">
    <text evidence="2">Belongs to the BCCT transporter (TC 2.A.15) family.</text>
</comment>
<feature type="transmembrane region" description="Helical" evidence="8">
    <location>
        <begin position="408"/>
        <end position="426"/>
    </location>
</feature>
<keyword evidence="3" id="KW-0813">Transport</keyword>
<feature type="transmembrane region" description="Helical" evidence="8">
    <location>
        <begin position="438"/>
        <end position="463"/>
    </location>
</feature>
<feature type="transmembrane region" description="Helical" evidence="8">
    <location>
        <begin position="565"/>
        <end position="584"/>
    </location>
</feature>
<comment type="caution">
    <text evidence="9">The sequence shown here is derived from an EMBL/GenBank/DDBJ whole genome shotgun (WGS) entry which is preliminary data.</text>
</comment>
<protein>
    <submittedName>
        <fullName evidence="9">BCCT family betaine/carnitine transporter</fullName>
    </submittedName>
</protein>
<dbReference type="GO" id="GO:0005886">
    <property type="term" value="C:plasma membrane"/>
    <property type="evidence" value="ECO:0007669"/>
    <property type="project" value="UniProtKB-SubCell"/>
</dbReference>
<evidence type="ECO:0000256" key="8">
    <source>
        <dbReference type="SAM" id="Phobius"/>
    </source>
</evidence>
<evidence type="ECO:0000256" key="3">
    <source>
        <dbReference type="ARBA" id="ARBA00022448"/>
    </source>
</evidence>
<evidence type="ECO:0000256" key="6">
    <source>
        <dbReference type="ARBA" id="ARBA00022989"/>
    </source>
</evidence>
<dbReference type="InterPro" id="IPR018093">
    <property type="entry name" value="BCCT_CS"/>
</dbReference>
<keyword evidence="6 8" id="KW-1133">Transmembrane helix</keyword>
<feature type="transmembrane region" description="Helical" evidence="8">
    <location>
        <begin position="180"/>
        <end position="201"/>
    </location>
</feature>
<keyword evidence="7 8" id="KW-0472">Membrane</keyword>
<name>A0A2T4ZC12_9BACL</name>
<feature type="transmembrane region" description="Helical" evidence="8">
    <location>
        <begin position="140"/>
        <end position="160"/>
    </location>
</feature>
<feature type="transmembrane region" description="Helical" evidence="8">
    <location>
        <begin position="102"/>
        <end position="120"/>
    </location>
</feature>
<evidence type="ECO:0000256" key="4">
    <source>
        <dbReference type="ARBA" id="ARBA00022475"/>
    </source>
</evidence>
<keyword evidence="10" id="KW-1185">Reference proteome</keyword>
<sequence>MVAERRDPSVSLPQRAFETFFLFCYDKSNDVFSTEIFILITRWNRTRTKRKNCPQSPVVNKHQLGIKKPLSLLCSASLYYISGATQRKDENQAMKKPKIQPIVFWGSLAAIALLIAPLALGPEQSVNVMNEVRNWITSSFGWLYLWFTVAIFAVLIWLAAGRAGKIKFGGADAEPEFSTVSWIAMLFTAGIGSSLLYWGAIEWSYYLTDPPFGLEANSDEAARWASTYGLFHWGFTAWAIYCLPGVIIAYAFHQRGHRVLNLSQACRGIIGKHADGWLGKIIDIFFVFGLVGGVGTSLGLGTPMVAEGVSNLTGIPQGLGLNTGIILLWTLLFGLSSFLGLKRGIRRLADLNLYLAAAVGVFILVVGPTLFILDTFTNSVGLLLQNFIPMSFFFDSIGGSDFTEAWTIFYWAWWIAYAPYIGLFTARISRGRTIRQLILAMLLAGSVGCWLAFAILGNTGLYFELNNVVPVTDILANNGAPAAIISILAALPFGDLLLVVFLLLFLIFMATTLDSSAYTLASVATKELDSEQEPARWQRMFWSFVLAVVAIVMIAGGGLEPLQNLTIITSVPLLLVLTLMTLSLRRWLQEDWQKEIDQKQRPQIKAG</sequence>
<feature type="transmembrane region" description="Helical" evidence="8">
    <location>
        <begin position="353"/>
        <end position="373"/>
    </location>
</feature>
<dbReference type="AlphaFoldDB" id="A0A2T4ZC12"/>
<feature type="transmembrane region" description="Helical" evidence="8">
    <location>
        <begin position="540"/>
        <end position="559"/>
    </location>
</feature>
<reference evidence="9 10" key="1">
    <citation type="submission" date="2018-04" db="EMBL/GenBank/DDBJ databases">
        <title>Genomic Encyclopedia of Archaeal and Bacterial Type Strains, Phase II (KMG-II): from individual species to whole genera.</title>
        <authorList>
            <person name="Goeker M."/>
        </authorList>
    </citation>
    <scope>NUCLEOTIDE SEQUENCE [LARGE SCALE GENOMIC DNA]</scope>
    <source>
        <strain evidence="9 10">DSM 45169</strain>
    </source>
</reference>
<comment type="subcellular location">
    <subcellularLocation>
        <location evidence="1">Cell membrane</location>
        <topology evidence="1">Multi-pass membrane protein</topology>
    </subcellularLocation>
</comment>
<dbReference type="PANTHER" id="PTHR30047:SF7">
    <property type="entry name" value="HIGH-AFFINITY CHOLINE TRANSPORT PROTEIN"/>
    <property type="match status" value="1"/>
</dbReference>
<evidence type="ECO:0000313" key="10">
    <source>
        <dbReference type="Proteomes" id="UP000241639"/>
    </source>
</evidence>
<dbReference type="PANTHER" id="PTHR30047">
    <property type="entry name" value="HIGH-AFFINITY CHOLINE TRANSPORT PROTEIN-RELATED"/>
    <property type="match status" value="1"/>
</dbReference>
<evidence type="ECO:0000256" key="5">
    <source>
        <dbReference type="ARBA" id="ARBA00022692"/>
    </source>
</evidence>